<dbReference type="InParanoid" id="A0A5J5EEG3"/>
<protein>
    <recommendedName>
        <fullName evidence="4">SWIM-type domain-containing protein</fullName>
    </recommendedName>
</protein>
<accession>A0A5J5EEG3</accession>
<sequence length="215" mass="23917">MKLSATLTLSPSPQRSGKSNGQPASPTNTPPITPRLINGPGSATKPARAVQRVTVSFTVGIGSSGWNSVDDAQHRLVKRGHIVDFAAATCPCGHYRINKIPRGHAVALLRKLCIHPHDFMPDFFPVTTYRNTYWASLRLMDCTELPSSVDCLQPILRKLRGRPKERRLRKAARQRRTCAVHVAEAAEVPDITSQHYAQCGGIVHNRRTCKEYRYL</sequence>
<dbReference type="Proteomes" id="UP000326924">
    <property type="component" value="Unassembled WGS sequence"/>
</dbReference>
<evidence type="ECO:0000313" key="2">
    <source>
        <dbReference type="EMBL" id="KAA8894012.1"/>
    </source>
</evidence>
<evidence type="ECO:0008006" key="4">
    <source>
        <dbReference type="Google" id="ProtNLM"/>
    </source>
</evidence>
<evidence type="ECO:0000313" key="3">
    <source>
        <dbReference type="Proteomes" id="UP000326924"/>
    </source>
</evidence>
<proteinExistence type="predicted"/>
<feature type="region of interest" description="Disordered" evidence="1">
    <location>
        <begin position="1"/>
        <end position="45"/>
    </location>
</feature>
<organism evidence="2 3">
    <name type="scientific">Sphaerosporella brunnea</name>
    <dbReference type="NCBI Taxonomy" id="1250544"/>
    <lineage>
        <taxon>Eukaryota</taxon>
        <taxon>Fungi</taxon>
        <taxon>Dikarya</taxon>
        <taxon>Ascomycota</taxon>
        <taxon>Pezizomycotina</taxon>
        <taxon>Pezizomycetes</taxon>
        <taxon>Pezizales</taxon>
        <taxon>Pyronemataceae</taxon>
        <taxon>Sphaerosporella</taxon>
    </lineage>
</organism>
<evidence type="ECO:0000256" key="1">
    <source>
        <dbReference type="SAM" id="MobiDB-lite"/>
    </source>
</evidence>
<feature type="compositionally biased region" description="Polar residues" evidence="1">
    <location>
        <begin position="1"/>
        <end position="27"/>
    </location>
</feature>
<dbReference type="OrthoDB" id="125347at2759"/>
<gene>
    <name evidence="2" type="ORF">FN846DRAFT_1002189</name>
</gene>
<dbReference type="AlphaFoldDB" id="A0A5J5EEG3"/>
<comment type="caution">
    <text evidence="2">The sequence shown here is derived from an EMBL/GenBank/DDBJ whole genome shotgun (WGS) entry which is preliminary data.</text>
</comment>
<name>A0A5J5EEG3_9PEZI</name>
<reference evidence="2 3" key="1">
    <citation type="submission" date="2019-09" db="EMBL/GenBank/DDBJ databases">
        <title>Draft genome of the ectomycorrhizal ascomycete Sphaerosporella brunnea.</title>
        <authorList>
            <consortium name="DOE Joint Genome Institute"/>
            <person name="Benucci G.M."/>
            <person name="Marozzi G."/>
            <person name="Antonielli L."/>
            <person name="Sanchez S."/>
            <person name="Marco P."/>
            <person name="Wang X."/>
            <person name="Falini L.B."/>
            <person name="Barry K."/>
            <person name="Haridas S."/>
            <person name="Lipzen A."/>
            <person name="Labutti K."/>
            <person name="Grigoriev I.V."/>
            <person name="Murat C."/>
            <person name="Martin F."/>
            <person name="Albertini E."/>
            <person name="Donnini D."/>
            <person name="Bonito G."/>
        </authorList>
    </citation>
    <scope>NUCLEOTIDE SEQUENCE [LARGE SCALE GENOMIC DNA]</scope>
    <source>
        <strain evidence="2 3">Sb_GMNB300</strain>
    </source>
</reference>
<keyword evidence="3" id="KW-1185">Reference proteome</keyword>
<dbReference type="EMBL" id="VXIS01000376">
    <property type="protein sequence ID" value="KAA8894012.1"/>
    <property type="molecule type" value="Genomic_DNA"/>
</dbReference>